<evidence type="ECO:0000313" key="1">
    <source>
        <dbReference type="EMBL" id="KAK6751350.1"/>
    </source>
</evidence>
<accession>A0ABR1DMX8</accession>
<name>A0ABR1DMX8_NECAM</name>
<keyword evidence="2" id="KW-1185">Reference proteome</keyword>
<protein>
    <recommendedName>
        <fullName evidence="3">Integrase catalytic domain-containing protein</fullName>
    </recommendedName>
</protein>
<evidence type="ECO:0000313" key="2">
    <source>
        <dbReference type="Proteomes" id="UP001303046"/>
    </source>
</evidence>
<sequence length="102" mass="11172">MSSTSVCCAVITVMKKIFAQIGNPKTIVTDNRLPYLSIPAYGPGDTGIEAQLFSTETTLKSTTLPRQMTIVVQRINEHRHPAHRKLGISCTVESYYGLDAST</sequence>
<evidence type="ECO:0008006" key="3">
    <source>
        <dbReference type="Google" id="ProtNLM"/>
    </source>
</evidence>
<dbReference type="EMBL" id="JAVFWL010000004">
    <property type="protein sequence ID" value="KAK6751350.1"/>
    <property type="molecule type" value="Genomic_DNA"/>
</dbReference>
<comment type="caution">
    <text evidence="1">The sequence shown here is derived from an EMBL/GenBank/DDBJ whole genome shotgun (WGS) entry which is preliminary data.</text>
</comment>
<gene>
    <name evidence="1" type="primary">Necator_chrIV.g16295</name>
    <name evidence="1" type="ORF">RB195_002999</name>
</gene>
<reference evidence="1 2" key="1">
    <citation type="submission" date="2023-08" db="EMBL/GenBank/DDBJ databases">
        <title>A Necator americanus chromosomal reference genome.</title>
        <authorList>
            <person name="Ilik V."/>
            <person name="Petrzelkova K.J."/>
            <person name="Pardy F."/>
            <person name="Fuh T."/>
            <person name="Niatou-Singa F.S."/>
            <person name="Gouil Q."/>
            <person name="Baker L."/>
            <person name="Ritchie M.E."/>
            <person name="Jex A.R."/>
            <person name="Gazzola D."/>
            <person name="Li H."/>
            <person name="Toshio Fujiwara R."/>
            <person name="Zhan B."/>
            <person name="Aroian R.V."/>
            <person name="Pafco B."/>
            <person name="Schwarz E.M."/>
        </authorList>
    </citation>
    <scope>NUCLEOTIDE SEQUENCE [LARGE SCALE GENOMIC DNA]</scope>
    <source>
        <strain evidence="1 2">Aroian</strain>
        <tissue evidence="1">Whole animal</tissue>
    </source>
</reference>
<proteinExistence type="predicted"/>
<organism evidence="1 2">
    <name type="scientific">Necator americanus</name>
    <name type="common">Human hookworm</name>
    <dbReference type="NCBI Taxonomy" id="51031"/>
    <lineage>
        <taxon>Eukaryota</taxon>
        <taxon>Metazoa</taxon>
        <taxon>Ecdysozoa</taxon>
        <taxon>Nematoda</taxon>
        <taxon>Chromadorea</taxon>
        <taxon>Rhabditida</taxon>
        <taxon>Rhabditina</taxon>
        <taxon>Rhabditomorpha</taxon>
        <taxon>Strongyloidea</taxon>
        <taxon>Ancylostomatidae</taxon>
        <taxon>Bunostominae</taxon>
        <taxon>Necator</taxon>
    </lineage>
</organism>
<dbReference type="Proteomes" id="UP001303046">
    <property type="component" value="Unassembled WGS sequence"/>
</dbReference>